<dbReference type="Proteomes" id="UP000830395">
    <property type="component" value="Chromosome 16"/>
</dbReference>
<evidence type="ECO:0000313" key="1">
    <source>
        <dbReference type="EMBL" id="MCJ8741964.1"/>
    </source>
</evidence>
<name>A0ACC5Z1V3_9TELE</name>
<gene>
    <name evidence="1" type="ORF">PDJAM_G00076860</name>
</gene>
<dbReference type="EMBL" id="CM040990">
    <property type="protein sequence ID" value="MCJ8741964.1"/>
    <property type="molecule type" value="Genomic_DNA"/>
</dbReference>
<accession>A0ACC5Z1V3</accession>
<organism evidence="1 2">
    <name type="scientific">Pangasius djambal</name>
    <dbReference type="NCBI Taxonomy" id="1691987"/>
    <lineage>
        <taxon>Eukaryota</taxon>
        <taxon>Metazoa</taxon>
        <taxon>Chordata</taxon>
        <taxon>Craniata</taxon>
        <taxon>Vertebrata</taxon>
        <taxon>Euteleostomi</taxon>
        <taxon>Actinopterygii</taxon>
        <taxon>Neopterygii</taxon>
        <taxon>Teleostei</taxon>
        <taxon>Ostariophysi</taxon>
        <taxon>Siluriformes</taxon>
        <taxon>Pangasiidae</taxon>
        <taxon>Pangasius</taxon>
    </lineage>
</organism>
<protein>
    <submittedName>
        <fullName evidence="1">Uncharacterized protein</fullName>
    </submittedName>
</protein>
<reference evidence="1" key="1">
    <citation type="submission" date="2020-02" db="EMBL/GenBank/DDBJ databases">
        <title>Genome sequencing of the panga catfish, Pangasius djambal.</title>
        <authorList>
            <person name="Wen M."/>
            <person name="Zahm M."/>
            <person name="Roques C."/>
            <person name="Cabau C."/>
            <person name="Klopp C."/>
            <person name="Donnadieu C."/>
            <person name="Jouanno E."/>
            <person name="Avarre J.-C."/>
            <person name="Campet M."/>
            <person name="Ha T."/>
            <person name="Dugue R."/>
            <person name="Lampietro C."/>
            <person name="Louis A."/>
            <person name="Herpin A."/>
            <person name="Echchiki A."/>
            <person name="Berthelot C."/>
            <person name="Parey E."/>
            <person name="Roest-Crollius H."/>
            <person name="Braasch I."/>
            <person name="Postlethwait J.H."/>
            <person name="Bobe J."/>
            <person name="Montfort J."/>
            <person name="Bouchez O."/>
            <person name="Begum T."/>
            <person name="Schartl M."/>
            <person name="Gustiano R."/>
            <person name="Guiguen Y."/>
        </authorList>
    </citation>
    <scope>NUCLEOTIDE SEQUENCE</scope>
    <source>
        <strain evidence="1">Pdj_M5554</strain>
    </source>
</reference>
<comment type="caution">
    <text evidence="1">The sequence shown here is derived from an EMBL/GenBank/DDBJ whole genome shotgun (WGS) entry which is preliminary data.</text>
</comment>
<evidence type="ECO:0000313" key="2">
    <source>
        <dbReference type="Proteomes" id="UP000830395"/>
    </source>
</evidence>
<proteinExistence type="predicted"/>
<keyword evidence="2" id="KW-1185">Reference proteome</keyword>
<sequence>MSTAAEQPKHCPDCGELCGFGDVLKNHTCQMICLTPRRKSEGAVMALPAQIQSSSSLGNSELSQPLHVELLDALSLAPSATAPLAQLLVHQYTPSVLSSTASPPLSLFSRPERALAQMSTPWLARLTMEAGLQQLTLEVQEHLSMRLGSLQEEVKRRSVEVHRARRESERMEKEKQEAEDKAAELERQVEVSVEMLASLRQELMEREEELSLKQQEVCDLDRFVQETALREASAKIRLQSFIENLLERAERAERQLQELHTPSHTHTDITSPDGSFTAAGGAFHRRSYSESGISRCCYSQCDHPGSPVHRSGVCEVLCEAQCYQRNPSDMEADSDSWSVYSTESQEGLQQHYRTYSKIDNTAFHCHSLRHGNRPDRSVMCSKRMKRRAWLFCVFPYLDTHSLLIAAQVCKDWWSVARDPVVWTRVTLENGRISSKFMATMAQWCSQTHTLTLCHLKPRSRAKKESKEEYLKNTRGCLEEGLEAVLRSAGRSLVSLTISHCSNILTDRTLWLVSCHCRALQRLTYRSSSDPVGQEVIWALGAGCRDITSLNIAPLQPCQQPSRFSNRCLQTIGRCWPHLHQVGVGGAGCGLQGLASLVRNCSSVCVLELDHMSEMSQQGAAELVREGLQQLHTLKFNYTPVTAKAILHFHSVCLKLKCIIALMSSADYFDDPESEEAKRIFNEMVSSLQALKKRPGLSDILQHYNFPSLELRGRNLFQHDDAPVHKANSMKTWFEKFGVEELECSAQSPDLNPTEHLWDEQECRLNPGPPHSTSVPDLTNALIPTATLQNLVESLPRRVELIITAKREKIWNGMFNKHM</sequence>